<accession>A0A183GK44</accession>
<reference evidence="4" key="2">
    <citation type="submission" date="2019-09" db="UniProtKB">
        <authorList>
            <consortium name="WormBaseParasite"/>
        </authorList>
    </citation>
    <scope>IDENTIFICATION</scope>
</reference>
<dbReference type="Pfam" id="PF00646">
    <property type="entry name" value="F-box"/>
    <property type="match status" value="1"/>
</dbReference>
<dbReference type="Proteomes" id="UP000050761">
    <property type="component" value="Unassembled WGS sequence"/>
</dbReference>
<name>A0A183GK44_HELPZ</name>
<keyword evidence="3" id="KW-1185">Reference proteome</keyword>
<sequence>MSSAPIKQRHFQHGGSADVISLEMSAALLPDDLLLILLRHLDGQGVRSLGNTCRRFRTFVTANKPKISKPELAWDEAHLVFNRKITLIQIVSVSPSKRKRRADRDAEEKRYWQFTEDEFEDFTKLFFTITPGVLFIKCRDLDEHIDKLIRSCVGNLWGRTLALEMDKCSVRKPVLQYFL</sequence>
<gene>
    <name evidence="2" type="ORF">HPBE_LOCUS23061</name>
</gene>
<reference evidence="2 3" key="1">
    <citation type="submission" date="2018-11" db="EMBL/GenBank/DDBJ databases">
        <authorList>
            <consortium name="Pathogen Informatics"/>
        </authorList>
    </citation>
    <scope>NUCLEOTIDE SEQUENCE [LARGE SCALE GENOMIC DNA]</scope>
</reference>
<dbReference type="OrthoDB" id="5785774at2759"/>
<dbReference type="InterPro" id="IPR036047">
    <property type="entry name" value="F-box-like_dom_sf"/>
</dbReference>
<evidence type="ECO:0000313" key="2">
    <source>
        <dbReference type="EMBL" id="VDP36331.1"/>
    </source>
</evidence>
<dbReference type="EMBL" id="UZAH01034638">
    <property type="protein sequence ID" value="VDP36331.1"/>
    <property type="molecule type" value="Genomic_DNA"/>
</dbReference>
<organism evidence="3 4">
    <name type="scientific">Heligmosomoides polygyrus</name>
    <name type="common">Parasitic roundworm</name>
    <dbReference type="NCBI Taxonomy" id="6339"/>
    <lineage>
        <taxon>Eukaryota</taxon>
        <taxon>Metazoa</taxon>
        <taxon>Ecdysozoa</taxon>
        <taxon>Nematoda</taxon>
        <taxon>Chromadorea</taxon>
        <taxon>Rhabditida</taxon>
        <taxon>Rhabditina</taxon>
        <taxon>Rhabditomorpha</taxon>
        <taxon>Strongyloidea</taxon>
        <taxon>Heligmosomidae</taxon>
        <taxon>Heligmosomoides</taxon>
    </lineage>
</organism>
<dbReference type="WBParaSite" id="HPBE_0002306201-mRNA-1">
    <property type="protein sequence ID" value="HPBE_0002306201-mRNA-1"/>
    <property type="gene ID" value="HPBE_0002306201"/>
</dbReference>
<proteinExistence type="predicted"/>
<dbReference type="PROSITE" id="PS50181">
    <property type="entry name" value="FBOX"/>
    <property type="match status" value="1"/>
</dbReference>
<evidence type="ECO:0000313" key="4">
    <source>
        <dbReference type="WBParaSite" id="HPBE_0002306201-mRNA-1"/>
    </source>
</evidence>
<dbReference type="InterPro" id="IPR001810">
    <property type="entry name" value="F-box_dom"/>
</dbReference>
<protein>
    <submittedName>
        <fullName evidence="4">F-box domain-containing protein</fullName>
    </submittedName>
</protein>
<accession>A0A3P8CWP6</accession>
<dbReference type="AlphaFoldDB" id="A0A183GK44"/>
<evidence type="ECO:0000313" key="3">
    <source>
        <dbReference type="Proteomes" id="UP000050761"/>
    </source>
</evidence>
<evidence type="ECO:0000259" key="1">
    <source>
        <dbReference type="PROSITE" id="PS50181"/>
    </source>
</evidence>
<dbReference type="SUPFAM" id="SSF81383">
    <property type="entry name" value="F-box domain"/>
    <property type="match status" value="1"/>
</dbReference>
<feature type="domain" description="F-box" evidence="1">
    <location>
        <begin position="23"/>
        <end position="77"/>
    </location>
</feature>